<evidence type="ECO:0000256" key="8">
    <source>
        <dbReference type="ARBA" id="ARBA00022833"/>
    </source>
</evidence>
<keyword evidence="5" id="KW-0677">Repeat</keyword>
<comment type="catalytic activity">
    <reaction evidence="1">
        <text>[E2 ubiquitin-conjugating enzyme]-S-ubiquitinyl-L-cysteine + [acceptor protein]-L-lysine = [E2 ubiquitin-conjugating enzyme]-L-cysteine + [acceptor protein]-N(6)-ubiquitinyl-L-lysine.</text>
        <dbReference type="EC" id="2.3.2.31"/>
    </reaction>
</comment>
<protein>
    <recommendedName>
        <fullName evidence="2">RBR-type E3 ubiquitin transferase</fullName>
        <ecNumber evidence="2">2.3.2.31</ecNumber>
    </recommendedName>
</protein>
<feature type="compositionally biased region" description="Polar residues" evidence="9">
    <location>
        <begin position="184"/>
        <end position="193"/>
    </location>
</feature>
<dbReference type="PROSITE" id="PS00518">
    <property type="entry name" value="ZF_RING_1"/>
    <property type="match status" value="1"/>
</dbReference>
<dbReference type="FunFam" id="1.20.120.1750:FF:000007">
    <property type="entry name" value="RBR-type E3 ubiquitin transferase"/>
    <property type="match status" value="1"/>
</dbReference>
<dbReference type="EC" id="2.3.2.31" evidence="2"/>
<proteinExistence type="predicted"/>
<dbReference type="Pfam" id="PF22191">
    <property type="entry name" value="IBR_1"/>
    <property type="match status" value="1"/>
</dbReference>
<dbReference type="Pfam" id="PF01485">
    <property type="entry name" value="IBR"/>
    <property type="match status" value="1"/>
</dbReference>
<keyword evidence="7" id="KW-0833">Ubl conjugation pathway</keyword>
<dbReference type="PANTHER" id="PTHR11685">
    <property type="entry name" value="RBR FAMILY RING FINGER AND IBR DOMAIN-CONTAINING"/>
    <property type="match status" value="1"/>
</dbReference>
<gene>
    <name evidence="11" type="ORF">K437DRAFT_269428</name>
</gene>
<feature type="compositionally biased region" description="Acidic residues" evidence="9">
    <location>
        <begin position="13"/>
        <end position="23"/>
    </location>
</feature>
<dbReference type="InParanoid" id="A0A066VUS2"/>
<dbReference type="Pfam" id="PF19422">
    <property type="entry name" value="Ariadne"/>
    <property type="match status" value="1"/>
</dbReference>
<keyword evidence="3" id="KW-0808">Transferase</keyword>
<comment type="caution">
    <text evidence="11">The sequence shown here is derived from an EMBL/GenBank/DDBJ whole genome shotgun (WGS) entry which is preliminary data.</text>
</comment>
<dbReference type="SMART" id="SM00184">
    <property type="entry name" value="RING"/>
    <property type="match status" value="2"/>
</dbReference>
<evidence type="ECO:0000256" key="2">
    <source>
        <dbReference type="ARBA" id="ARBA00012251"/>
    </source>
</evidence>
<dbReference type="OrthoDB" id="10009520at2759"/>
<dbReference type="GeneID" id="25266099"/>
<dbReference type="InterPro" id="IPR045840">
    <property type="entry name" value="Ariadne"/>
</dbReference>
<feature type="compositionally biased region" description="Acidic residues" evidence="9">
    <location>
        <begin position="32"/>
        <end position="51"/>
    </location>
</feature>
<dbReference type="GO" id="GO:0061630">
    <property type="term" value="F:ubiquitin protein ligase activity"/>
    <property type="evidence" value="ECO:0007669"/>
    <property type="project" value="UniProtKB-EC"/>
</dbReference>
<dbReference type="GO" id="GO:0008270">
    <property type="term" value="F:zinc ion binding"/>
    <property type="evidence" value="ECO:0007669"/>
    <property type="project" value="UniProtKB-KW"/>
</dbReference>
<dbReference type="SUPFAM" id="SSF57850">
    <property type="entry name" value="RING/U-box"/>
    <property type="match status" value="2"/>
</dbReference>
<dbReference type="FunFam" id="3.30.40.10:FF:000019">
    <property type="entry name" value="RBR-type E3 ubiquitin transferase"/>
    <property type="match status" value="1"/>
</dbReference>
<feature type="domain" description="RING-type" evidence="10">
    <location>
        <begin position="199"/>
        <end position="416"/>
    </location>
</feature>
<evidence type="ECO:0000256" key="7">
    <source>
        <dbReference type="ARBA" id="ARBA00022786"/>
    </source>
</evidence>
<dbReference type="OMA" id="HRFCMIC"/>
<organism evidence="11 12">
    <name type="scientific">Tilletiaria anomala (strain ATCC 24038 / CBS 436.72 / UBC 951)</name>
    <dbReference type="NCBI Taxonomy" id="1037660"/>
    <lineage>
        <taxon>Eukaryota</taxon>
        <taxon>Fungi</taxon>
        <taxon>Dikarya</taxon>
        <taxon>Basidiomycota</taxon>
        <taxon>Ustilaginomycotina</taxon>
        <taxon>Exobasidiomycetes</taxon>
        <taxon>Georgefischeriales</taxon>
        <taxon>Tilletiariaceae</taxon>
        <taxon>Tilletiaria</taxon>
    </lineage>
</organism>
<dbReference type="PROSITE" id="PS51873">
    <property type="entry name" value="TRIAD"/>
    <property type="match status" value="1"/>
</dbReference>
<keyword evidence="6" id="KW-0863">Zinc-finger</keyword>
<evidence type="ECO:0000256" key="5">
    <source>
        <dbReference type="ARBA" id="ARBA00022737"/>
    </source>
</evidence>
<dbReference type="HOGENOM" id="CLU_009823_4_1_1"/>
<dbReference type="InterPro" id="IPR002867">
    <property type="entry name" value="IBR_dom"/>
</dbReference>
<dbReference type="Pfam" id="PF21235">
    <property type="entry name" value="UBA_ARI1"/>
    <property type="match status" value="1"/>
</dbReference>
<name>A0A066VUS2_TILAU</name>
<accession>A0A066VUS2</accession>
<dbReference type="Pfam" id="PF00097">
    <property type="entry name" value="zf-C3HC4"/>
    <property type="match status" value="1"/>
</dbReference>
<dbReference type="InterPro" id="IPR013083">
    <property type="entry name" value="Znf_RING/FYVE/PHD"/>
</dbReference>
<dbReference type="Proteomes" id="UP000027361">
    <property type="component" value="Unassembled WGS sequence"/>
</dbReference>
<evidence type="ECO:0000259" key="10">
    <source>
        <dbReference type="PROSITE" id="PS51873"/>
    </source>
</evidence>
<evidence type="ECO:0000256" key="4">
    <source>
        <dbReference type="ARBA" id="ARBA00022723"/>
    </source>
</evidence>
<dbReference type="GO" id="GO:0016567">
    <property type="term" value="P:protein ubiquitination"/>
    <property type="evidence" value="ECO:0007669"/>
    <property type="project" value="InterPro"/>
</dbReference>
<dbReference type="Gene3D" id="3.30.40.10">
    <property type="entry name" value="Zinc/RING finger domain, C3HC4 (zinc finger)"/>
    <property type="match status" value="1"/>
</dbReference>
<dbReference type="CDD" id="cd20356">
    <property type="entry name" value="Rcat_RBR_HHARI-like"/>
    <property type="match status" value="1"/>
</dbReference>
<dbReference type="SMART" id="SM00647">
    <property type="entry name" value="IBR"/>
    <property type="match status" value="2"/>
</dbReference>
<dbReference type="STRING" id="1037660.A0A066VUS2"/>
<evidence type="ECO:0000256" key="3">
    <source>
        <dbReference type="ARBA" id="ARBA00022679"/>
    </source>
</evidence>
<feature type="region of interest" description="Disordered" evidence="9">
    <location>
        <begin position="184"/>
        <end position="208"/>
    </location>
</feature>
<dbReference type="InterPro" id="IPR001841">
    <property type="entry name" value="Znf_RING"/>
</dbReference>
<reference evidence="11 12" key="1">
    <citation type="submission" date="2014-05" db="EMBL/GenBank/DDBJ databases">
        <title>Draft genome sequence of a rare smut relative, Tilletiaria anomala UBC 951.</title>
        <authorList>
            <consortium name="DOE Joint Genome Institute"/>
            <person name="Toome M."/>
            <person name="Kuo A."/>
            <person name="Henrissat B."/>
            <person name="Lipzen A."/>
            <person name="Tritt A."/>
            <person name="Yoshinaga Y."/>
            <person name="Zane M."/>
            <person name="Barry K."/>
            <person name="Grigoriev I.V."/>
            <person name="Spatafora J.W."/>
            <person name="Aimea M.C."/>
        </authorList>
    </citation>
    <scope>NUCLEOTIDE SEQUENCE [LARGE SCALE GENOMIC DNA]</scope>
    <source>
        <strain evidence="11 12">UBC 951</strain>
    </source>
</reference>
<evidence type="ECO:0000256" key="9">
    <source>
        <dbReference type="SAM" id="MobiDB-lite"/>
    </source>
</evidence>
<dbReference type="RefSeq" id="XP_013241999.1">
    <property type="nucleotide sequence ID" value="XM_013386545.1"/>
</dbReference>
<dbReference type="InterPro" id="IPR031127">
    <property type="entry name" value="E3_UB_ligase_RBR"/>
</dbReference>
<feature type="region of interest" description="Disordered" evidence="9">
    <location>
        <begin position="1"/>
        <end position="58"/>
    </location>
</feature>
<dbReference type="AlphaFoldDB" id="A0A066VUS2"/>
<evidence type="ECO:0000256" key="1">
    <source>
        <dbReference type="ARBA" id="ARBA00001798"/>
    </source>
</evidence>
<dbReference type="InterPro" id="IPR044066">
    <property type="entry name" value="TRIAD_supradom"/>
</dbReference>
<dbReference type="EMBL" id="JMSN01000071">
    <property type="protein sequence ID" value="KDN42290.1"/>
    <property type="molecule type" value="Genomic_DNA"/>
</dbReference>
<keyword evidence="12" id="KW-1185">Reference proteome</keyword>
<dbReference type="InterPro" id="IPR018957">
    <property type="entry name" value="Znf_C3HC4_RING-type"/>
</dbReference>
<keyword evidence="8" id="KW-0862">Zinc</keyword>
<evidence type="ECO:0000313" key="11">
    <source>
        <dbReference type="EMBL" id="KDN42290.1"/>
    </source>
</evidence>
<evidence type="ECO:0000256" key="6">
    <source>
        <dbReference type="ARBA" id="ARBA00022771"/>
    </source>
</evidence>
<dbReference type="InterPro" id="IPR017907">
    <property type="entry name" value="Znf_RING_CS"/>
</dbReference>
<dbReference type="Gene3D" id="1.20.120.1750">
    <property type="match status" value="1"/>
</dbReference>
<keyword evidence="4" id="KW-0479">Metal-binding</keyword>
<dbReference type="FunCoup" id="A0A066VUS2">
    <property type="interactions" value="400"/>
</dbReference>
<dbReference type="InterPro" id="IPR048962">
    <property type="entry name" value="ARIH1-like_UBL"/>
</dbReference>
<dbReference type="CDD" id="cd20346">
    <property type="entry name" value="BRcat_RBR_ANKIB1"/>
    <property type="match status" value="1"/>
</dbReference>
<sequence>MDEDSEGNIFESDLSDDDDDAFMGDDTHATGLDDDDDDAQDFGEYEEDDDIGGLGADGGDAMVSPSVGDEGDAVFFGSQDIGRARKASYEVDYKSHTIASIEALQQKEIDQISAMFNVKDTDAAILLRHMSWNKERLIERYMDAPEDVKYEAGVMDDPARPRILQMTYDDDFTCEVCYTSTDELPATSTPKGKSATKSKARSADVPPPDGQPFVSTLALGCGHRFCKNCYSEYMLRKIREEGESRRVQCMDDKCKLVVDERTVSLLVTPDILEKYRTLLNRTFVDDSGIMRWCPAPNCELAVECHVSQKKLSRVVPSVKCGQGHEFCFGCGNETHAPAVCPLVKLWLKKCADDSETSNWIKANTQDCPNPKCNSVIEKNGGCNHMTCRKCKYEFCWICEGPWSEHGTSWYNCNRFDENKAKSKDSKNSSRLSLERYLHYYNRYINHEQSARLDENLVAQTQKSMDAMQEAGVLTWSEVQFLSKAAASVTECRMTLKWTYAMAYYLKCDNQTELFEDNQRDLERAVEQLSEQLQKPVQKDTIQQLRQEVTDLMVYVQKRREIVLADTAAGYQEGRWEFVVSV</sequence>
<evidence type="ECO:0000313" key="12">
    <source>
        <dbReference type="Proteomes" id="UP000027361"/>
    </source>
</evidence>